<keyword evidence="3" id="KW-1185">Reference proteome</keyword>
<feature type="chain" id="PRO_5032306087" evidence="1">
    <location>
        <begin position="19"/>
        <end position="94"/>
    </location>
</feature>
<dbReference type="EMBL" id="JACKWZ010000094">
    <property type="protein sequence ID" value="KAF9416218.1"/>
    <property type="molecule type" value="Genomic_DNA"/>
</dbReference>
<name>A0A835GH71_SPOEX</name>
<accession>A0A835GH71</accession>
<comment type="caution">
    <text evidence="2">The sequence shown here is derived from an EMBL/GenBank/DDBJ whole genome shotgun (WGS) entry which is preliminary data.</text>
</comment>
<proteinExistence type="predicted"/>
<sequence length="94" mass="10145">MNKLFIVLLAVCLVSVHAFVKRDAPAAQSETSNIQKQFEDIAATAKNIGDNISKTVSEALDSEKLKQQFNELMNAASKALDDLKAKTEPAKPAA</sequence>
<dbReference type="AlphaFoldDB" id="A0A835GH71"/>
<feature type="signal peptide" evidence="1">
    <location>
        <begin position="1"/>
        <end position="18"/>
    </location>
</feature>
<dbReference type="Proteomes" id="UP000648187">
    <property type="component" value="Unassembled WGS sequence"/>
</dbReference>
<evidence type="ECO:0000256" key="1">
    <source>
        <dbReference type="SAM" id="SignalP"/>
    </source>
</evidence>
<evidence type="ECO:0000313" key="3">
    <source>
        <dbReference type="Proteomes" id="UP000648187"/>
    </source>
</evidence>
<reference evidence="2" key="1">
    <citation type="submission" date="2020-08" db="EMBL/GenBank/DDBJ databases">
        <title>Spodoptera exigua strain:BAW_Kor-Di-RS1 Genome sequencing and assembly.</title>
        <authorList>
            <person name="Kim J."/>
            <person name="Nam H.Y."/>
            <person name="Kwon M."/>
            <person name="Choi J.H."/>
            <person name="Cho S.R."/>
            <person name="Kim G.-H."/>
        </authorList>
    </citation>
    <scope>NUCLEOTIDE SEQUENCE</scope>
    <source>
        <strain evidence="2">BAW_Kor-Di-RS1</strain>
        <tissue evidence="2">Whole-body</tissue>
    </source>
</reference>
<evidence type="ECO:0000313" key="2">
    <source>
        <dbReference type="EMBL" id="KAF9416218.1"/>
    </source>
</evidence>
<protein>
    <submittedName>
        <fullName evidence="2">Uncharacterized protein</fullName>
    </submittedName>
</protein>
<dbReference type="OrthoDB" id="7399486at2759"/>
<keyword evidence="1" id="KW-0732">Signal</keyword>
<organism evidence="2 3">
    <name type="scientific">Spodoptera exigua</name>
    <name type="common">Beet armyworm</name>
    <name type="synonym">Noctua fulgens</name>
    <dbReference type="NCBI Taxonomy" id="7107"/>
    <lineage>
        <taxon>Eukaryota</taxon>
        <taxon>Metazoa</taxon>
        <taxon>Ecdysozoa</taxon>
        <taxon>Arthropoda</taxon>
        <taxon>Hexapoda</taxon>
        <taxon>Insecta</taxon>
        <taxon>Pterygota</taxon>
        <taxon>Neoptera</taxon>
        <taxon>Endopterygota</taxon>
        <taxon>Lepidoptera</taxon>
        <taxon>Glossata</taxon>
        <taxon>Ditrysia</taxon>
        <taxon>Noctuoidea</taxon>
        <taxon>Noctuidae</taxon>
        <taxon>Amphipyrinae</taxon>
        <taxon>Spodoptera</taxon>
    </lineage>
</organism>
<gene>
    <name evidence="2" type="ORF">HW555_006377</name>
</gene>